<keyword evidence="2" id="KW-1185">Reference proteome</keyword>
<dbReference type="RefSeq" id="WP_213168971.1">
    <property type="nucleotide sequence ID" value="NZ_CP058559.1"/>
</dbReference>
<evidence type="ECO:0000313" key="2">
    <source>
        <dbReference type="Proteomes" id="UP000516160"/>
    </source>
</evidence>
<organism evidence="1 2">
    <name type="scientific">Alkalicella caledoniensis</name>
    <dbReference type="NCBI Taxonomy" id="2731377"/>
    <lineage>
        <taxon>Bacteria</taxon>
        <taxon>Bacillati</taxon>
        <taxon>Bacillota</taxon>
        <taxon>Clostridia</taxon>
        <taxon>Eubacteriales</taxon>
        <taxon>Proteinivoracaceae</taxon>
        <taxon>Alkalicella</taxon>
    </lineage>
</organism>
<dbReference type="InterPro" id="IPR008764">
    <property type="entry name" value="Peptidase_U57"/>
</dbReference>
<dbReference type="NCBIfam" id="TIGR02855">
    <property type="entry name" value="spore_yabG"/>
    <property type="match status" value="1"/>
</dbReference>
<proteinExistence type="predicted"/>
<dbReference type="Pfam" id="PF05582">
    <property type="entry name" value="Peptidase_U57"/>
    <property type="match status" value="1"/>
</dbReference>
<gene>
    <name evidence="1" type="primary">yabG</name>
    <name evidence="1" type="ORF">HYG86_08945</name>
</gene>
<protein>
    <submittedName>
        <fullName evidence="1">Sporulation peptidase YabG</fullName>
    </submittedName>
</protein>
<accession>A0A7G9W878</accession>
<dbReference type="Proteomes" id="UP000516160">
    <property type="component" value="Chromosome"/>
</dbReference>
<name>A0A7G9W878_ALKCA</name>
<dbReference type="KEGG" id="acae:HYG86_08945"/>
<dbReference type="AlphaFoldDB" id="A0A7G9W878"/>
<dbReference type="EMBL" id="CP058559">
    <property type="protein sequence ID" value="QNO14890.1"/>
    <property type="molecule type" value="Genomic_DNA"/>
</dbReference>
<dbReference type="PIRSF" id="PIRSF011575">
    <property type="entry name" value="YabG"/>
    <property type="match status" value="1"/>
</dbReference>
<evidence type="ECO:0000313" key="1">
    <source>
        <dbReference type="EMBL" id="QNO14890.1"/>
    </source>
</evidence>
<reference evidence="1 2" key="1">
    <citation type="submission" date="2020-07" db="EMBL/GenBank/DDBJ databases">
        <title>Alkalicella. sp. LB2 genome.</title>
        <authorList>
            <person name="Postec A."/>
            <person name="Quemeneur M."/>
        </authorList>
    </citation>
    <scope>NUCLEOTIDE SEQUENCE [LARGE SCALE GENOMIC DNA]</scope>
    <source>
        <strain evidence="1 2">LB2</strain>
    </source>
</reference>
<sequence>MEFNIGDIVGRRSYGNDIYFEIISINKEKEIAYLKGVDVRLLADAQFSDLSPLSPKEISEYRKRILNISFRLINDVEAKRTLQRKSYSLSRDKRHKDIKNYFEVPGTIVHLDGDKEYLDICTEAYKELGLKVYPYHIPESEQPKIVRSLLKKHNPDTLVLTGHDGLAKKHNDFTDLKNYRTSKYFVDAVLAAREFEPNRDDLVIFAGACQSHYEAILDAGANFASSPQRILIHCLDPVFIMEKINFTSIMESVCIYDVIENTITGIDGIGGMETRGKFRLGLPKSPYSVKGEKH</sequence>